<feature type="domain" description="NADP-dependent oxidoreductase" evidence="1">
    <location>
        <begin position="21"/>
        <end position="218"/>
    </location>
</feature>
<dbReference type="CDD" id="cd19095">
    <property type="entry name" value="AKR_PA4992-like"/>
    <property type="match status" value="1"/>
</dbReference>
<keyword evidence="3" id="KW-1185">Reference proteome</keyword>
<reference evidence="3" key="1">
    <citation type="submission" date="2016-11" db="EMBL/GenBank/DDBJ databases">
        <authorList>
            <person name="Varghese N."/>
            <person name="Submissions S."/>
        </authorList>
    </citation>
    <scope>NUCLEOTIDE SEQUENCE [LARGE SCALE GENOMIC DNA]</scope>
    <source>
        <strain evidence="3">CECT 8089</strain>
    </source>
</reference>
<dbReference type="InterPro" id="IPR036812">
    <property type="entry name" value="NAD(P)_OxRdtase_dom_sf"/>
</dbReference>
<dbReference type="InterPro" id="IPR053135">
    <property type="entry name" value="AKR2_Oxidoreductase"/>
</dbReference>
<evidence type="ECO:0000313" key="2">
    <source>
        <dbReference type="EMBL" id="SHM30981.1"/>
    </source>
</evidence>
<sequence length="278" mass="30027">MIRNLHGLHRPLGSTGLQVSPLGLGTVKLGRDQGVKYPNCFTIPDDQQARQLLSLARQLGINLIDTAPAYGISEQRLGPLLRGQRQDWVIVTKVGEEFDNGLSHFDFSAAHTRHSVERSLKRLETDYIDLVMVHSNGDDLAILRDEAVYDTLAELKQAGLIRAFGFSGKTVEGGLLALERGDCAMVTYNLSEQQERPVLDYAALHAKGILIKKALASGHVCLESGVDPVRASFELIFGHPGVGSAIVGTINPVHLAHNVAMAAEVIVGTNSRHNGSGE</sequence>
<dbReference type="EMBL" id="FRBQ01000004">
    <property type="protein sequence ID" value="SHM30981.1"/>
    <property type="molecule type" value="Genomic_DNA"/>
</dbReference>
<evidence type="ECO:0000259" key="1">
    <source>
        <dbReference type="Pfam" id="PF00248"/>
    </source>
</evidence>
<dbReference type="Gene3D" id="3.20.20.100">
    <property type="entry name" value="NADP-dependent oxidoreductase domain"/>
    <property type="match status" value="1"/>
</dbReference>
<dbReference type="PANTHER" id="PTHR43312:SF1">
    <property type="entry name" value="NADP-DEPENDENT OXIDOREDUCTASE DOMAIN-CONTAINING PROTEIN"/>
    <property type="match status" value="1"/>
</dbReference>
<dbReference type="PRINTS" id="PR00069">
    <property type="entry name" value="ALDKETRDTASE"/>
</dbReference>
<dbReference type="GO" id="GO:0016491">
    <property type="term" value="F:oxidoreductase activity"/>
    <property type="evidence" value="ECO:0007669"/>
    <property type="project" value="InterPro"/>
</dbReference>
<dbReference type="AlphaFoldDB" id="A0A1M7HQZ6"/>
<dbReference type="InterPro" id="IPR020471">
    <property type="entry name" value="AKR"/>
</dbReference>
<dbReference type="PANTHER" id="PTHR43312">
    <property type="entry name" value="D-THREO-ALDOSE 1-DEHYDROGENASE"/>
    <property type="match status" value="1"/>
</dbReference>
<dbReference type="InterPro" id="IPR023210">
    <property type="entry name" value="NADP_OxRdtase_dom"/>
</dbReference>
<accession>A0A1M7HQZ6</accession>
<name>A0A1M7HQZ6_9GAMM</name>
<organism evidence="2 3">
    <name type="scientific">Phytopseudomonas punonensis</name>
    <dbReference type="NCBI Taxonomy" id="1220495"/>
    <lineage>
        <taxon>Bacteria</taxon>
        <taxon>Pseudomonadati</taxon>
        <taxon>Pseudomonadota</taxon>
        <taxon>Gammaproteobacteria</taxon>
        <taxon>Pseudomonadales</taxon>
        <taxon>Pseudomonadaceae</taxon>
        <taxon>Phytopseudomonas</taxon>
    </lineage>
</organism>
<gene>
    <name evidence="2" type="ORF">SAMN05216288_3407</name>
</gene>
<dbReference type="Proteomes" id="UP000184305">
    <property type="component" value="Unassembled WGS sequence"/>
</dbReference>
<dbReference type="SUPFAM" id="SSF51430">
    <property type="entry name" value="NAD(P)-linked oxidoreductase"/>
    <property type="match status" value="1"/>
</dbReference>
<dbReference type="STRING" id="1220495.SAMN05216288_3407"/>
<dbReference type="Pfam" id="PF00248">
    <property type="entry name" value="Aldo_ket_red"/>
    <property type="match status" value="1"/>
</dbReference>
<evidence type="ECO:0000313" key="3">
    <source>
        <dbReference type="Proteomes" id="UP000184305"/>
    </source>
</evidence>
<protein>
    <submittedName>
        <fullName evidence="2">Predicted oxidoreductase</fullName>
    </submittedName>
</protein>
<proteinExistence type="predicted"/>